<accession>A0A4Q7ZV83</accession>
<dbReference type="SUPFAM" id="SSF53335">
    <property type="entry name" value="S-adenosyl-L-methionine-dependent methyltransferases"/>
    <property type="match status" value="1"/>
</dbReference>
<dbReference type="EMBL" id="SHKY01000001">
    <property type="protein sequence ID" value="RZU54519.1"/>
    <property type="molecule type" value="Genomic_DNA"/>
</dbReference>
<dbReference type="Gene3D" id="3.40.50.150">
    <property type="entry name" value="Vaccinia Virus protein VP39"/>
    <property type="match status" value="1"/>
</dbReference>
<name>A0A4Q7ZV83_9ACTN</name>
<sequence>MTQLDAVPALGHPAQAPGWQPDQRAGGHKLIFGRMYEDSDVERTVLPRHGRILCVASAGDTALALAADGRQVTAVDANPAQIGYVRERMRGAPARPGSTERLLHHARRVLAGVGWRRTDLAAFCELADPAEQLAHWRMRFDNRRFRLVLGAALGPAGVRAGGFGAFTRAASGPARRFDLVVRQRLERGLGRHPNRTNPYVRGLLLGEAPPPAPAVDADRLELVYADVAAYLESVPAGSFTGFSLSNVLDAVGPAYAARLRAAVHRAGTPGAVAVWRSFGPGDGRPAEQKWAARDRAMLWGSLRVERIGTAA</sequence>
<organism evidence="2 3">
    <name type="scientific">Krasilnikovia cinnamomea</name>
    <dbReference type="NCBI Taxonomy" id="349313"/>
    <lineage>
        <taxon>Bacteria</taxon>
        <taxon>Bacillati</taxon>
        <taxon>Actinomycetota</taxon>
        <taxon>Actinomycetes</taxon>
        <taxon>Micromonosporales</taxon>
        <taxon>Micromonosporaceae</taxon>
        <taxon>Krasilnikovia</taxon>
    </lineage>
</organism>
<evidence type="ECO:0000256" key="1">
    <source>
        <dbReference type="SAM" id="MobiDB-lite"/>
    </source>
</evidence>
<dbReference type="Proteomes" id="UP000292564">
    <property type="component" value="Unassembled WGS sequence"/>
</dbReference>
<comment type="caution">
    <text evidence="2">The sequence shown here is derived from an EMBL/GenBank/DDBJ whole genome shotgun (WGS) entry which is preliminary data.</text>
</comment>
<feature type="region of interest" description="Disordered" evidence="1">
    <location>
        <begin position="1"/>
        <end position="24"/>
    </location>
</feature>
<evidence type="ECO:0000313" key="2">
    <source>
        <dbReference type="EMBL" id="RZU54519.1"/>
    </source>
</evidence>
<reference evidence="2 3" key="1">
    <citation type="submission" date="2019-02" db="EMBL/GenBank/DDBJ databases">
        <title>Sequencing the genomes of 1000 actinobacteria strains.</title>
        <authorList>
            <person name="Klenk H.-P."/>
        </authorList>
    </citation>
    <scope>NUCLEOTIDE SEQUENCE [LARGE SCALE GENOMIC DNA]</scope>
    <source>
        <strain evidence="2 3">DSM 45162</strain>
    </source>
</reference>
<dbReference type="RefSeq" id="WP_130512861.1">
    <property type="nucleotide sequence ID" value="NZ_SHKY01000001.1"/>
</dbReference>
<evidence type="ECO:0000313" key="3">
    <source>
        <dbReference type="Proteomes" id="UP000292564"/>
    </source>
</evidence>
<dbReference type="InterPro" id="IPR029063">
    <property type="entry name" value="SAM-dependent_MTases_sf"/>
</dbReference>
<dbReference type="InterPro" id="IPR021829">
    <property type="entry name" value="DUF3419"/>
</dbReference>
<gene>
    <name evidence="2" type="ORF">EV385_6470</name>
</gene>
<protein>
    <submittedName>
        <fullName evidence="2">Uncharacterized protein DUF3419</fullName>
    </submittedName>
</protein>
<keyword evidence="3" id="KW-1185">Reference proteome</keyword>
<dbReference type="Pfam" id="PF11899">
    <property type="entry name" value="DUF3419"/>
    <property type="match status" value="1"/>
</dbReference>
<dbReference type="OrthoDB" id="3424825at2"/>
<dbReference type="AlphaFoldDB" id="A0A4Q7ZV83"/>
<proteinExistence type="predicted"/>